<dbReference type="NCBIfam" id="TIGR04183">
    <property type="entry name" value="Por_Secre_tail"/>
    <property type="match status" value="1"/>
</dbReference>
<dbReference type="InterPro" id="IPR026444">
    <property type="entry name" value="Secre_tail"/>
</dbReference>
<evidence type="ECO:0000256" key="1">
    <source>
        <dbReference type="ARBA" id="ARBA00022737"/>
    </source>
</evidence>
<evidence type="ECO:0000259" key="2">
    <source>
        <dbReference type="PROSITE" id="PS50853"/>
    </source>
</evidence>
<gene>
    <name evidence="3" type="ORF">CDA63_19900</name>
</gene>
<sequence length="324" mass="33925">MILRYSLQDISLSRNIRSTWRQRCIGGWLLATVLGLGTAQAQGSACAPATALVADSIGQFSAVVRFVGATGTAGYTVTTTPATQAYTLPAEATAVRLRMLMYDTNYTVQILRQCGGGQIAAPAQLSLRTAEYCGGPNDVQPVNIRATSADIIFGPGAPGTARNYTVDVHRIQQGVNSTFVGSYNVTQSPLQLTGLLPNTMYGITIFTNCTNGQSSGGTGGPGLPFTTLAATPTSTAHGRAAAPFVVYPNPAYTALTVQLPATAPRTELRVQLVDATGRVSHTQLVRCGADGVLVLALPPQPAGWYILRLQGTGGYQASKPLHIL</sequence>
<dbReference type="InterPro" id="IPR003961">
    <property type="entry name" value="FN3_dom"/>
</dbReference>
<dbReference type="SUPFAM" id="SSF49265">
    <property type="entry name" value="Fibronectin type III"/>
    <property type="match status" value="1"/>
</dbReference>
<name>A0A246FFR5_9BACT</name>
<dbReference type="RefSeq" id="WP_088466201.1">
    <property type="nucleotide sequence ID" value="NZ_NIRR01000081.1"/>
</dbReference>
<dbReference type="AlphaFoldDB" id="A0A246FFR5"/>
<dbReference type="PROSITE" id="PS50853">
    <property type="entry name" value="FN3"/>
    <property type="match status" value="1"/>
</dbReference>
<keyword evidence="4" id="KW-1185">Reference proteome</keyword>
<reference evidence="3 4" key="1">
    <citation type="submission" date="2017-06" db="EMBL/GenBank/DDBJ databases">
        <title>Hymenobacter amundsenii sp. nov. isolated from regoliths in Antarctica.</title>
        <authorList>
            <person name="Sedlacek I."/>
            <person name="Kralova S."/>
            <person name="Pantucek R."/>
            <person name="Svec P."/>
            <person name="Holochova P."/>
            <person name="Stankova E."/>
            <person name="Vrbovska V."/>
            <person name="Busse H.-J."/>
        </authorList>
    </citation>
    <scope>NUCLEOTIDE SEQUENCE [LARGE SCALE GENOMIC DNA]</scope>
    <source>
        <strain evidence="3 4">CCM 8682</strain>
    </source>
</reference>
<comment type="caution">
    <text evidence="3">The sequence shown here is derived from an EMBL/GenBank/DDBJ whole genome shotgun (WGS) entry which is preliminary data.</text>
</comment>
<organism evidence="3 4">
    <name type="scientific">Hymenobacter amundsenii</name>
    <dbReference type="NCBI Taxonomy" id="2006685"/>
    <lineage>
        <taxon>Bacteria</taxon>
        <taxon>Pseudomonadati</taxon>
        <taxon>Bacteroidota</taxon>
        <taxon>Cytophagia</taxon>
        <taxon>Cytophagales</taxon>
        <taxon>Hymenobacteraceae</taxon>
        <taxon>Hymenobacter</taxon>
    </lineage>
</organism>
<accession>A0A246FFR5</accession>
<dbReference type="InterPro" id="IPR036116">
    <property type="entry name" value="FN3_sf"/>
</dbReference>
<dbReference type="EMBL" id="NIRR01000081">
    <property type="protein sequence ID" value="OWP61346.1"/>
    <property type="molecule type" value="Genomic_DNA"/>
</dbReference>
<feature type="domain" description="Fibronectin type-III" evidence="2">
    <location>
        <begin position="135"/>
        <end position="230"/>
    </location>
</feature>
<proteinExistence type="predicted"/>
<dbReference type="Gene3D" id="2.60.40.10">
    <property type="entry name" value="Immunoglobulins"/>
    <property type="match status" value="1"/>
</dbReference>
<evidence type="ECO:0000313" key="4">
    <source>
        <dbReference type="Proteomes" id="UP000197277"/>
    </source>
</evidence>
<dbReference type="OrthoDB" id="9811934at2"/>
<dbReference type="InterPro" id="IPR013783">
    <property type="entry name" value="Ig-like_fold"/>
</dbReference>
<dbReference type="Proteomes" id="UP000197277">
    <property type="component" value="Unassembled WGS sequence"/>
</dbReference>
<dbReference type="InterPro" id="IPR050991">
    <property type="entry name" value="ECM_Regulatory_Proteins"/>
</dbReference>
<dbReference type="PANTHER" id="PTHR46708:SF2">
    <property type="entry name" value="FIBRONECTIN TYPE-III DOMAIN-CONTAINING PROTEIN"/>
    <property type="match status" value="1"/>
</dbReference>
<protein>
    <recommendedName>
        <fullName evidence="2">Fibronectin type-III domain-containing protein</fullName>
    </recommendedName>
</protein>
<keyword evidence="1" id="KW-0677">Repeat</keyword>
<evidence type="ECO:0000313" key="3">
    <source>
        <dbReference type="EMBL" id="OWP61346.1"/>
    </source>
</evidence>
<dbReference type="PANTHER" id="PTHR46708">
    <property type="entry name" value="TENASCIN"/>
    <property type="match status" value="1"/>
</dbReference>